<sequence>LLIDDICASGRYQAVEVKIHFMGLFDCVTNRYDDNLLSGFIPLSNKVSSEMRLLPEVERCVHYAAAHELRFYKPLTIIGGTASAT</sequence>
<gene>
    <name evidence="1" type="ORF">XbrCFBP1976_22205</name>
</gene>
<dbReference type="Proteomes" id="UP000239710">
    <property type="component" value="Unassembled WGS sequence"/>
</dbReference>
<protein>
    <submittedName>
        <fullName evidence="1">Uncharacterized protein</fullName>
    </submittedName>
</protein>
<proteinExistence type="predicted"/>
<feature type="non-terminal residue" evidence="1">
    <location>
        <position position="85"/>
    </location>
</feature>
<name>A0ABX5BJ32_9XANT</name>
<comment type="caution">
    <text evidence="1">The sequence shown here is derived from an EMBL/GenBank/DDBJ whole genome shotgun (WGS) entry which is preliminary data.</text>
</comment>
<evidence type="ECO:0000313" key="2">
    <source>
        <dbReference type="Proteomes" id="UP000239710"/>
    </source>
</evidence>
<dbReference type="EMBL" id="MDCE01000221">
    <property type="protein sequence ID" value="PPV00322.1"/>
    <property type="molecule type" value="Genomic_DNA"/>
</dbReference>
<evidence type="ECO:0000313" key="1">
    <source>
        <dbReference type="EMBL" id="PPV00322.1"/>
    </source>
</evidence>
<feature type="non-terminal residue" evidence="1">
    <location>
        <position position="1"/>
    </location>
</feature>
<reference evidence="1 2" key="1">
    <citation type="submission" date="2016-08" db="EMBL/GenBank/DDBJ databases">
        <title>Evolution of the type three secretion system and type three effector repertoires in Xanthomonas.</title>
        <authorList>
            <person name="Merda D."/>
            <person name="Briand M."/>
            <person name="Bosis E."/>
            <person name="Rousseau C."/>
            <person name="Portier P."/>
            <person name="Jacques M.-A."/>
            <person name="Fischer-Le Saux M."/>
        </authorList>
    </citation>
    <scope>NUCLEOTIDE SEQUENCE [LARGE SCALE GENOMIC DNA]</scope>
    <source>
        <strain evidence="1 2">CFBP1976</strain>
    </source>
</reference>
<accession>A0ABX5BJ32</accession>
<organism evidence="1 2">
    <name type="scientific">Xanthomonas bromi</name>
    <dbReference type="NCBI Taxonomy" id="56449"/>
    <lineage>
        <taxon>Bacteria</taxon>
        <taxon>Pseudomonadati</taxon>
        <taxon>Pseudomonadota</taxon>
        <taxon>Gammaproteobacteria</taxon>
        <taxon>Lysobacterales</taxon>
        <taxon>Lysobacteraceae</taxon>
        <taxon>Xanthomonas</taxon>
    </lineage>
</organism>
<keyword evidence="2" id="KW-1185">Reference proteome</keyword>